<dbReference type="PROSITE" id="PS51547">
    <property type="entry name" value="C2_PI3K"/>
    <property type="match status" value="1"/>
</dbReference>
<evidence type="ECO:0000256" key="2">
    <source>
        <dbReference type="ARBA" id="ARBA00022679"/>
    </source>
</evidence>
<dbReference type="InterPro" id="IPR008290">
    <property type="entry name" value="PI3K_Vps34"/>
</dbReference>
<dbReference type="GO" id="GO:0034271">
    <property type="term" value="C:phosphatidylinositol 3-kinase complex, class III, type I"/>
    <property type="evidence" value="ECO:0007669"/>
    <property type="project" value="TreeGrafter"/>
</dbReference>
<evidence type="ECO:0000259" key="9">
    <source>
        <dbReference type="PROSITE" id="PS51545"/>
    </source>
</evidence>
<dbReference type="GO" id="GO:0000407">
    <property type="term" value="C:phagophore assembly site"/>
    <property type="evidence" value="ECO:0007669"/>
    <property type="project" value="TreeGrafter"/>
</dbReference>
<dbReference type="InterPro" id="IPR035892">
    <property type="entry name" value="C2_domain_sf"/>
</dbReference>
<dbReference type="FunFam" id="3.30.1010.10:FF:000002">
    <property type="entry name" value="Phosphatidylinositol 3-kinase catalytic subunit type 3"/>
    <property type="match status" value="1"/>
</dbReference>
<evidence type="ECO:0000256" key="5">
    <source>
        <dbReference type="ARBA" id="ARBA00022840"/>
    </source>
</evidence>
<dbReference type="Pfam" id="PF00613">
    <property type="entry name" value="PI3Ka"/>
    <property type="match status" value="1"/>
</dbReference>
<dbReference type="GO" id="GO:0005768">
    <property type="term" value="C:endosome"/>
    <property type="evidence" value="ECO:0007669"/>
    <property type="project" value="TreeGrafter"/>
</dbReference>
<dbReference type="OrthoDB" id="67688at2759"/>
<dbReference type="Gene3D" id="1.25.40.70">
    <property type="entry name" value="Phosphatidylinositol 3-kinase, accessory domain (PIK)"/>
    <property type="match status" value="1"/>
</dbReference>
<dbReference type="CDD" id="cd08397">
    <property type="entry name" value="C2_PI3K_class_III"/>
    <property type="match status" value="1"/>
</dbReference>
<dbReference type="InterPro" id="IPR036940">
    <property type="entry name" value="PI3/4_kinase_cat_sf"/>
</dbReference>
<gene>
    <name evidence="11" type="primary">pik3c3</name>
    <name evidence="11" type="ORF">DNF11_2340</name>
</gene>
<feature type="domain" description="PI3K/PI4K catalytic" evidence="8">
    <location>
        <begin position="523"/>
        <end position="792"/>
    </location>
</feature>
<dbReference type="InterPro" id="IPR057756">
    <property type="entry name" value="PI3-kinase_type3/VPS34_cat"/>
</dbReference>
<keyword evidence="2 7" id="KW-0808">Transferase</keyword>
<evidence type="ECO:0000259" key="8">
    <source>
        <dbReference type="PROSITE" id="PS50290"/>
    </source>
</evidence>
<dbReference type="PIRSF" id="PIRSF000587">
    <property type="entry name" value="PI3K_Vps34"/>
    <property type="match status" value="1"/>
</dbReference>
<feature type="domain" description="PIK helical" evidence="9">
    <location>
        <begin position="260"/>
        <end position="448"/>
    </location>
</feature>
<evidence type="ECO:0000256" key="6">
    <source>
        <dbReference type="ARBA" id="ARBA00023985"/>
    </source>
</evidence>
<dbReference type="InterPro" id="IPR011009">
    <property type="entry name" value="Kinase-like_dom_sf"/>
</dbReference>
<dbReference type="InterPro" id="IPR018936">
    <property type="entry name" value="PI3/4_kinase_CS"/>
</dbReference>
<dbReference type="AlphaFoldDB" id="A0A3G2S5W6"/>
<dbReference type="Pfam" id="PF00792">
    <property type="entry name" value="PI3K_C2"/>
    <property type="match status" value="1"/>
</dbReference>
<dbReference type="Pfam" id="PF00454">
    <property type="entry name" value="PI3_PI4_kinase"/>
    <property type="match status" value="1"/>
</dbReference>
<evidence type="ECO:0000256" key="3">
    <source>
        <dbReference type="ARBA" id="ARBA00022741"/>
    </source>
</evidence>
<reference evidence="11 12" key="1">
    <citation type="submission" date="2018-10" db="EMBL/GenBank/DDBJ databases">
        <title>Complete genome sequence of Malassezia restricta CBS 7877.</title>
        <authorList>
            <person name="Morand S.C."/>
            <person name="Bertignac M."/>
            <person name="Iltis A."/>
            <person name="Kolder I."/>
            <person name="Pirovano W."/>
            <person name="Jourdain R."/>
            <person name="Clavaud C."/>
        </authorList>
    </citation>
    <scope>NUCLEOTIDE SEQUENCE [LARGE SCALE GENOMIC DNA]</scope>
    <source>
        <strain evidence="11 12">CBS 7877</strain>
    </source>
</reference>
<keyword evidence="4 7" id="KW-0418">Kinase</keyword>
<dbReference type="SMART" id="SM00146">
    <property type="entry name" value="PI3Kc"/>
    <property type="match status" value="1"/>
</dbReference>
<dbReference type="SUPFAM" id="SSF48371">
    <property type="entry name" value="ARM repeat"/>
    <property type="match status" value="1"/>
</dbReference>
<dbReference type="GO" id="GO:0005524">
    <property type="term" value="F:ATP binding"/>
    <property type="evidence" value="ECO:0007669"/>
    <property type="project" value="UniProtKB-UniRule"/>
</dbReference>
<dbReference type="Gene3D" id="3.30.1010.10">
    <property type="entry name" value="Phosphatidylinositol 3-kinase Catalytic Subunit, Chain A, domain 4"/>
    <property type="match status" value="1"/>
</dbReference>
<dbReference type="PROSITE" id="PS00915">
    <property type="entry name" value="PI3_4_KINASE_1"/>
    <property type="match status" value="1"/>
</dbReference>
<proteinExistence type="inferred from homology"/>
<dbReference type="PROSITE" id="PS00916">
    <property type="entry name" value="PI3_4_KINASE_2"/>
    <property type="match status" value="1"/>
</dbReference>
<dbReference type="CDD" id="cd00896">
    <property type="entry name" value="PI3Kc_III"/>
    <property type="match status" value="1"/>
</dbReference>
<evidence type="ECO:0000259" key="10">
    <source>
        <dbReference type="PROSITE" id="PS51547"/>
    </source>
</evidence>
<dbReference type="PROSITE" id="PS51545">
    <property type="entry name" value="PIK_HELICAL"/>
    <property type="match status" value="1"/>
</dbReference>
<comment type="catalytic activity">
    <reaction evidence="6">
        <text>a 1,2-diacyl-sn-glycero-3-phospho-(1D-myo-inositol) + ATP = a 1,2-diacyl-sn-glycero-3-phospho-(1D-myo-inositol-3-phosphate) + ADP + H(+)</text>
        <dbReference type="Rhea" id="RHEA:12709"/>
        <dbReference type="ChEBI" id="CHEBI:15378"/>
        <dbReference type="ChEBI" id="CHEBI:30616"/>
        <dbReference type="ChEBI" id="CHEBI:57880"/>
        <dbReference type="ChEBI" id="CHEBI:58088"/>
        <dbReference type="ChEBI" id="CHEBI:456216"/>
        <dbReference type="EC" id="2.7.1.137"/>
    </reaction>
    <physiologicalReaction direction="left-to-right" evidence="6">
        <dbReference type="Rhea" id="RHEA:12710"/>
    </physiologicalReaction>
</comment>
<dbReference type="InterPro" id="IPR001263">
    <property type="entry name" value="PI3K_accessory_dom"/>
</dbReference>
<dbReference type="GO" id="GO:0016303">
    <property type="term" value="F:1-phosphatidylinositol-3-kinase activity"/>
    <property type="evidence" value="ECO:0007669"/>
    <property type="project" value="UniProtKB-UniRule"/>
</dbReference>
<dbReference type="GO" id="GO:0005777">
    <property type="term" value="C:peroxisome"/>
    <property type="evidence" value="ECO:0007669"/>
    <property type="project" value="TreeGrafter"/>
</dbReference>
<accession>A0A3G2S5W6</accession>
<feature type="domain" description="C2 PI3K-type" evidence="10">
    <location>
        <begin position="14"/>
        <end position="155"/>
    </location>
</feature>
<keyword evidence="12" id="KW-1185">Reference proteome</keyword>
<dbReference type="InterPro" id="IPR000403">
    <property type="entry name" value="PI3/4_kinase_cat_dom"/>
</dbReference>
<dbReference type="PANTHER" id="PTHR10048:SF7">
    <property type="entry name" value="PHOSPHATIDYLINOSITOL 3-KINASE CATALYTIC SUBUNIT TYPE 3"/>
    <property type="match status" value="1"/>
</dbReference>
<dbReference type="FunFam" id="1.10.1070.11:FF:000002">
    <property type="entry name" value="Phosphatidylinositol 3-kinase catalytic subunit type 3"/>
    <property type="match status" value="1"/>
</dbReference>
<dbReference type="EC" id="2.7.1.137" evidence="7"/>
<dbReference type="CDD" id="cd00870">
    <property type="entry name" value="PI3Ka_III"/>
    <property type="match status" value="1"/>
</dbReference>
<sequence>MDADVYSFVKACDVHENVSLRILRLGGEVGTSASMCVRCELYAGNMPLLPPVYTSLSEGPDPRSWDEWITFPYDICDLPLDAQISLTVLDVGNVPLGGIVLPLFGKRAALRRGTKCLALWRGVPADPRAPSSTPYRYDDAPISKLWKRHQRGMIPSDEWLDQQTLSWVEKARTKHVDESHALILIIELPDFELPVVYGEPEPDLRTRHTNTGSWTNATAPVASWIRPHMLALSDPEALCENVIETKHRRLVRGRHSATLDRERKPTASVRDTLHQILMYPPTRVLTSEEMDLVWTFRFFLTRYPEALTKFVKSVVWTDAEEARQATDELLPMWAEPRLADTLELLGPSFQHLQVRAYAVRQLHRASNDQLELYLLQLVQALKFEDTAWNAASDEQRQVASTRLVDLLCERSTQSHTLGTKLYWYVSVERIDGRYRELFARVDRQLQASLEESNRDLLVMLKRQRHFVHTLTTHNAELRVSRDARPKKIEKLQDLLADRRKGLCSLVPPLSLPLDPDVYICGVIPDKSTVFKSNLFPWRLEFAVDGTSSTYAVIVKNGDDLRQDQLVLQLFALMDRLLRDENLDVRITPYHVLATSPQDGLVQFIPSMTVAAAVAQYGDLLSYLRFHYPDHENAATFHVQAQVLDTFVRSCAGYCVITYLLGVGDRHLDNLLVAPDGHFFHVDFGYILGRDPKPFPPPVKVCKEMVDAMGGTSSVYYMRFKKLSYTTFACLRKNANLILNLISLMVEANIPDIRAEPDKAVLKVQDKFMLGVSEEQAVRHLEALFNETSYLSSMFDRLHNVAQYFRQ</sequence>
<dbReference type="InterPro" id="IPR002420">
    <property type="entry name" value="PI3K-type_C2_dom"/>
</dbReference>
<dbReference type="GO" id="GO:0006897">
    <property type="term" value="P:endocytosis"/>
    <property type="evidence" value="ECO:0007669"/>
    <property type="project" value="TreeGrafter"/>
</dbReference>
<dbReference type="SUPFAM" id="SSF56112">
    <property type="entry name" value="Protein kinase-like (PK-like)"/>
    <property type="match status" value="1"/>
</dbReference>
<dbReference type="STRING" id="425264.A0A3G2S5W6"/>
<evidence type="ECO:0000256" key="1">
    <source>
        <dbReference type="ARBA" id="ARBA00006209"/>
    </source>
</evidence>
<dbReference type="GO" id="GO:0000045">
    <property type="term" value="P:autophagosome assembly"/>
    <property type="evidence" value="ECO:0007669"/>
    <property type="project" value="TreeGrafter"/>
</dbReference>
<dbReference type="PANTHER" id="PTHR10048">
    <property type="entry name" value="PHOSPHATIDYLINOSITOL KINASE"/>
    <property type="match status" value="1"/>
</dbReference>
<evidence type="ECO:0000256" key="7">
    <source>
        <dbReference type="PIRNR" id="PIRNR000587"/>
    </source>
</evidence>
<dbReference type="InterPro" id="IPR016024">
    <property type="entry name" value="ARM-type_fold"/>
</dbReference>
<evidence type="ECO:0000313" key="12">
    <source>
        <dbReference type="Proteomes" id="UP000269793"/>
    </source>
</evidence>
<dbReference type="InterPro" id="IPR015433">
    <property type="entry name" value="PI3/4_kinase"/>
</dbReference>
<dbReference type="Proteomes" id="UP000269793">
    <property type="component" value="Chromosome IV"/>
</dbReference>
<protein>
    <recommendedName>
        <fullName evidence="7">Phosphatidylinositol 3-kinase VPS34</fullName>
        <ecNumber evidence="7">2.7.1.137</ecNumber>
    </recommendedName>
</protein>
<keyword evidence="3 7" id="KW-0547">Nucleotide-binding</keyword>
<dbReference type="SUPFAM" id="SSF49562">
    <property type="entry name" value="C2 domain (Calcium/lipid-binding domain, CaLB)"/>
    <property type="match status" value="1"/>
</dbReference>
<dbReference type="Gene3D" id="1.10.1070.11">
    <property type="entry name" value="Phosphatidylinositol 3-/4-kinase, catalytic domain"/>
    <property type="match status" value="1"/>
</dbReference>
<dbReference type="GO" id="GO:0034272">
    <property type="term" value="C:phosphatidylinositol 3-kinase complex, class III, type II"/>
    <property type="evidence" value="ECO:0007669"/>
    <property type="project" value="TreeGrafter"/>
</dbReference>
<comment type="similarity">
    <text evidence="1">Belongs to the PI3/PI4-kinase family. Type III PI4K subfamily.</text>
</comment>
<evidence type="ECO:0000256" key="4">
    <source>
        <dbReference type="ARBA" id="ARBA00022777"/>
    </source>
</evidence>
<dbReference type="VEuPathDB" id="FungiDB:DNF11_2340"/>
<dbReference type="PROSITE" id="PS50290">
    <property type="entry name" value="PI3_4_KINASE_3"/>
    <property type="match status" value="1"/>
</dbReference>
<dbReference type="InterPro" id="IPR042236">
    <property type="entry name" value="PI3K_accessory_sf"/>
</dbReference>
<dbReference type="SMART" id="SM00142">
    <property type="entry name" value="PI3K_C2"/>
    <property type="match status" value="1"/>
</dbReference>
<dbReference type="SMART" id="SM00145">
    <property type="entry name" value="PI3Ka"/>
    <property type="match status" value="1"/>
</dbReference>
<dbReference type="EMBL" id="CP033151">
    <property type="protein sequence ID" value="AYO43290.1"/>
    <property type="molecule type" value="Genomic_DNA"/>
</dbReference>
<dbReference type="GO" id="GO:0048015">
    <property type="term" value="P:phosphatidylinositol-mediated signaling"/>
    <property type="evidence" value="ECO:0007669"/>
    <property type="project" value="TreeGrafter"/>
</dbReference>
<evidence type="ECO:0000313" key="11">
    <source>
        <dbReference type="EMBL" id="AYO43290.1"/>
    </source>
</evidence>
<keyword evidence="5 7" id="KW-0067">ATP-binding</keyword>
<name>A0A3G2S5W6_MALR7</name>
<organism evidence="11 12">
    <name type="scientific">Malassezia restricta (strain ATCC 96810 / NBRC 103918 / CBS 7877)</name>
    <name type="common">Seborrheic dermatitis infection agent</name>
    <dbReference type="NCBI Taxonomy" id="425264"/>
    <lineage>
        <taxon>Eukaryota</taxon>
        <taxon>Fungi</taxon>
        <taxon>Dikarya</taxon>
        <taxon>Basidiomycota</taxon>
        <taxon>Ustilaginomycotina</taxon>
        <taxon>Malasseziomycetes</taxon>
        <taxon>Malasseziales</taxon>
        <taxon>Malasseziaceae</taxon>
        <taxon>Malassezia</taxon>
    </lineage>
</organism>
<dbReference type="Gene3D" id="2.60.40.150">
    <property type="entry name" value="C2 domain"/>
    <property type="match status" value="1"/>
</dbReference>